<dbReference type="InterPro" id="IPR036291">
    <property type="entry name" value="NAD(P)-bd_dom_sf"/>
</dbReference>
<accession>A0A9P5A511</accession>
<dbReference type="InterPro" id="IPR050700">
    <property type="entry name" value="YIM1/Zinc_Alcohol_DH_Fams"/>
</dbReference>
<dbReference type="AlphaFoldDB" id="A0A9P5A511"/>
<dbReference type="PANTHER" id="PTHR11695:SF294">
    <property type="entry name" value="RETICULON-4-INTERACTING PROTEIN 1, MITOCHONDRIAL"/>
    <property type="match status" value="1"/>
</dbReference>
<dbReference type="Pfam" id="PF13602">
    <property type="entry name" value="ADH_zinc_N_2"/>
    <property type="match status" value="1"/>
</dbReference>
<dbReference type="SUPFAM" id="SSF51735">
    <property type="entry name" value="NAD(P)-binding Rossmann-fold domains"/>
    <property type="match status" value="1"/>
</dbReference>
<dbReference type="InterPro" id="IPR020843">
    <property type="entry name" value="ER"/>
</dbReference>
<sequence length="362" mass="39382">MATQMLSITVPGYTSPSGYELSNVLRPTITEDTEVLIKVHAASINPVDVKKAAGVFKMSIKEQFPYKIGYDAAGVVVEVGKGVMNLKVGDEVYTRLPEVGRGAWSEYAKCPERYVSLKPKNLSFADSASLPLAGVTALQVLRQYKGSLEGKTVFIPAGLSGTGALACQLAKNVFHASKVITTVSTSKIPKVPELLGEGTADQIIDYTKQKVSEAIPPKSVDFCFDTTGQAMEFLSLMVPSTGMIVSISTTPSASTLQASSVMRRPDHPRIPFAGRLFLDAADAIRRLRAWRWSVTYMYLFLDPNREDLDTLTGFVQEGKVKPVVGARVDMRDIKAVREACDQTYKGKGGLGKTVFEVIKEQQ</sequence>
<name>A0A9P5A511_9HYPO</name>
<dbReference type="EMBL" id="PVQB02001207">
    <property type="protein sequence ID" value="KAF4332058.1"/>
    <property type="molecule type" value="Genomic_DNA"/>
</dbReference>
<gene>
    <name evidence="2" type="ORF">FBEOM_14151</name>
</gene>
<reference evidence="2" key="1">
    <citation type="journal article" date="2017" name="Mycologia">
        <title>Fusarium algeriense, sp. nov., a novel toxigenic crown rot pathogen of durum wheat from Algeria is nested in the Fusarium burgessii species complex.</title>
        <authorList>
            <person name="Laraba I."/>
            <person name="Keddad A."/>
            <person name="Boureghda H."/>
            <person name="Abdallah N."/>
            <person name="Vaughan M.M."/>
            <person name="Proctor R.H."/>
            <person name="Busman M."/>
            <person name="O'Donnell K."/>
        </authorList>
    </citation>
    <scope>NUCLEOTIDE SEQUENCE</scope>
    <source>
        <strain evidence="2">NRRL 25174</strain>
    </source>
</reference>
<dbReference type="PANTHER" id="PTHR11695">
    <property type="entry name" value="ALCOHOL DEHYDROGENASE RELATED"/>
    <property type="match status" value="1"/>
</dbReference>
<keyword evidence="3" id="KW-1185">Reference proteome</keyword>
<dbReference type="InterPro" id="IPR013154">
    <property type="entry name" value="ADH-like_N"/>
</dbReference>
<dbReference type="Gene3D" id="3.40.50.720">
    <property type="entry name" value="NAD(P)-binding Rossmann-like Domain"/>
    <property type="match status" value="1"/>
</dbReference>
<dbReference type="Gene3D" id="3.90.180.10">
    <property type="entry name" value="Medium-chain alcohol dehydrogenases, catalytic domain"/>
    <property type="match status" value="1"/>
</dbReference>
<reference evidence="2" key="2">
    <citation type="submission" date="2020-02" db="EMBL/GenBank/DDBJ databases">
        <title>Identification and distribution of gene clusters putatively required for synthesis of sphingolipid metabolism inhibitors in phylogenetically diverse species of the filamentous fungus Fusarium.</title>
        <authorList>
            <person name="Kim H.-S."/>
            <person name="Busman M."/>
            <person name="Brown D.W."/>
            <person name="Divon H."/>
            <person name="Uhlig S."/>
            <person name="Proctor R.H."/>
        </authorList>
    </citation>
    <scope>NUCLEOTIDE SEQUENCE</scope>
    <source>
        <strain evidence="2">NRRL 25174</strain>
    </source>
</reference>
<comment type="caution">
    <text evidence="2">The sequence shown here is derived from an EMBL/GenBank/DDBJ whole genome shotgun (WGS) entry which is preliminary data.</text>
</comment>
<dbReference type="GO" id="GO:0005739">
    <property type="term" value="C:mitochondrion"/>
    <property type="evidence" value="ECO:0007669"/>
    <property type="project" value="TreeGrafter"/>
</dbReference>
<dbReference type="Pfam" id="PF08240">
    <property type="entry name" value="ADH_N"/>
    <property type="match status" value="1"/>
</dbReference>
<dbReference type="SMART" id="SM00829">
    <property type="entry name" value="PKS_ER"/>
    <property type="match status" value="1"/>
</dbReference>
<dbReference type="OrthoDB" id="9992527at2759"/>
<evidence type="ECO:0000313" key="2">
    <source>
        <dbReference type="EMBL" id="KAF4332058.1"/>
    </source>
</evidence>
<proteinExistence type="predicted"/>
<organism evidence="2 3">
    <name type="scientific">Fusarium beomiforme</name>
    <dbReference type="NCBI Taxonomy" id="44412"/>
    <lineage>
        <taxon>Eukaryota</taxon>
        <taxon>Fungi</taxon>
        <taxon>Dikarya</taxon>
        <taxon>Ascomycota</taxon>
        <taxon>Pezizomycotina</taxon>
        <taxon>Sordariomycetes</taxon>
        <taxon>Hypocreomycetidae</taxon>
        <taxon>Hypocreales</taxon>
        <taxon>Nectriaceae</taxon>
        <taxon>Fusarium</taxon>
        <taxon>Fusarium burgessii species complex</taxon>
    </lineage>
</organism>
<dbReference type="Proteomes" id="UP000730481">
    <property type="component" value="Unassembled WGS sequence"/>
</dbReference>
<evidence type="ECO:0000313" key="3">
    <source>
        <dbReference type="Proteomes" id="UP000730481"/>
    </source>
</evidence>
<dbReference type="SUPFAM" id="SSF50129">
    <property type="entry name" value="GroES-like"/>
    <property type="match status" value="1"/>
</dbReference>
<dbReference type="CDD" id="cd05289">
    <property type="entry name" value="MDR_like_2"/>
    <property type="match status" value="1"/>
</dbReference>
<feature type="domain" description="Enoyl reductase (ER)" evidence="1">
    <location>
        <begin position="14"/>
        <end position="355"/>
    </location>
</feature>
<dbReference type="GO" id="GO:0016491">
    <property type="term" value="F:oxidoreductase activity"/>
    <property type="evidence" value="ECO:0007669"/>
    <property type="project" value="InterPro"/>
</dbReference>
<evidence type="ECO:0000259" key="1">
    <source>
        <dbReference type="SMART" id="SM00829"/>
    </source>
</evidence>
<dbReference type="InterPro" id="IPR011032">
    <property type="entry name" value="GroES-like_sf"/>
</dbReference>
<protein>
    <submittedName>
        <fullName evidence="2">Alcohol dehydrogenase</fullName>
    </submittedName>
</protein>